<dbReference type="Pfam" id="PF01585">
    <property type="entry name" value="G-patch"/>
    <property type="match status" value="1"/>
</dbReference>
<name>R0HV88_9BRAS</name>
<keyword evidence="10" id="KW-1185">Reference proteome</keyword>
<dbReference type="PROSITE" id="PS50174">
    <property type="entry name" value="G_PATCH"/>
    <property type="match status" value="1"/>
</dbReference>
<accession>R0HV88</accession>
<keyword evidence="2 4" id="KW-0863">Zinc-finger</keyword>
<evidence type="ECO:0000259" key="7">
    <source>
        <dbReference type="PROSITE" id="PS50103"/>
    </source>
</evidence>
<dbReference type="AlphaFoldDB" id="R0HV88"/>
<keyword evidence="1 4" id="KW-0479">Metal-binding</keyword>
<dbReference type="GO" id="GO:0003676">
    <property type="term" value="F:nucleic acid binding"/>
    <property type="evidence" value="ECO:0007669"/>
    <property type="project" value="InterPro"/>
</dbReference>
<dbReference type="InterPro" id="IPR000467">
    <property type="entry name" value="G_patch_dom"/>
</dbReference>
<dbReference type="EMBL" id="KB870808">
    <property type="protein sequence ID" value="EOA29330.1"/>
    <property type="molecule type" value="Genomic_DNA"/>
</dbReference>
<evidence type="ECO:0000256" key="1">
    <source>
        <dbReference type="ARBA" id="ARBA00022723"/>
    </source>
</evidence>
<proteinExistence type="predicted"/>
<feature type="domain" description="C3H1-type" evidence="7">
    <location>
        <begin position="140"/>
        <end position="167"/>
    </location>
</feature>
<dbReference type="PANTHER" id="PTHR47650">
    <property type="entry name" value="ZINC FINGER CCCH DOMAIN-CONTAINING PROTEIN 22"/>
    <property type="match status" value="1"/>
</dbReference>
<keyword evidence="5" id="KW-0175">Coiled coil</keyword>
<feature type="coiled-coil region" evidence="5">
    <location>
        <begin position="430"/>
        <end position="457"/>
    </location>
</feature>
<dbReference type="Pfam" id="PF18044">
    <property type="entry name" value="zf-CCCH_4"/>
    <property type="match status" value="1"/>
</dbReference>
<dbReference type="STRING" id="81985.R0HV88"/>
<feature type="region of interest" description="Disordered" evidence="6">
    <location>
        <begin position="355"/>
        <end position="394"/>
    </location>
</feature>
<feature type="compositionally biased region" description="Basic residues" evidence="6">
    <location>
        <begin position="360"/>
        <end position="375"/>
    </location>
</feature>
<evidence type="ECO:0000256" key="6">
    <source>
        <dbReference type="SAM" id="MobiDB-lite"/>
    </source>
</evidence>
<dbReference type="Gene3D" id="2.30.30.1190">
    <property type="match status" value="1"/>
</dbReference>
<evidence type="ECO:0000313" key="9">
    <source>
        <dbReference type="EMBL" id="EOA29330.1"/>
    </source>
</evidence>
<keyword evidence="3 4" id="KW-0862">Zinc</keyword>
<dbReference type="PROSITE" id="PS50103">
    <property type="entry name" value="ZF_C3H1"/>
    <property type="match status" value="1"/>
</dbReference>
<dbReference type="KEGG" id="crb:17889025"/>
<dbReference type="InterPro" id="IPR041367">
    <property type="entry name" value="Znf-CCCH_4"/>
</dbReference>
<evidence type="ECO:0000256" key="4">
    <source>
        <dbReference type="PROSITE-ProRule" id="PRU00723"/>
    </source>
</evidence>
<sequence>MANEEDKALEDLLDIQIKEQKESLFAINEALASDPSNPELLSVHEELLEAIKEAEEGLFQLKRARLLQEADIVLNGLIHDAGGVEAEDKTEMEPEKIEEKKDLDGSKCRFRHTDGRWYNGRIIGFEGSDTAKISFLTPTSESMTMCKFFMEQRCRFGSSCRSSHGLDVPLSSLKNYEQTEWKESIVGSTIWAVSGSKYNIWRKAELESWDDELQVGRVVFRDDGSSAKLGSNSMALSEYAQMTDDDGEEEEEDEEGSASDSEESVSSDCDEESPQGIGFLENPNQPRGIQTDTALFAKWENHTRGIASKMMASMGYREGMGLGASGQGILNPVLVKVLPAKRSLDYALEHIKNGEGKCEKQKKKRSRGGKRKRGKKFAEAARAAKQEEESKPDMFSLINERMNYTRQEKVKSIESGKMKQNNGPIDRKDLVAYEDEVKDLKSELWKLEQMVNRNKKDKVVSEAATRRLKEIRKALASTLAAQAAASIAVESKEKEKRWLKF</sequence>
<dbReference type="Proteomes" id="UP000029121">
    <property type="component" value="Unassembled WGS sequence"/>
</dbReference>
<protein>
    <recommendedName>
        <fullName evidence="11">Zinc finger CCCH domain-containing protein 18</fullName>
    </recommendedName>
</protein>
<dbReference type="GO" id="GO:0008270">
    <property type="term" value="F:zinc ion binding"/>
    <property type="evidence" value="ECO:0007669"/>
    <property type="project" value="UniProtKB-KW"/>
</dbReference>
<dbReference type="InterPro" id="IPR000571">
    <property type="entry name" value="Znf_CCCH"/>
</dbReference>
<feature type="zinc finger region" description="C3H1-type" evidence="4">
    <location>
        <begin position="140"/>
        <end position="167"/>
    </location>
</feature>
<gene>
    <name evidence="9" type="ORF">CARUB_v10025612mg</name>
</gene>
<dbReference type="SMART" id="SM00443">
    <property type="entry name" value="G_patch"/>
    <property type="match status" value="1"/>
</dbReference>
<dbReference type="PANTHER" id="PTHR47650:SF2">
    <property type="entry name" value="ZINC FINGER CCCH DOMAIN-CONTAINING PROTEIN 22"/>
    <property type="match status" value="1"/>
</dbReference>
<evidence type="ECO:0000256" key="3">
    <source>
        <dbReference type="ARBA" id="ARBA00022833"/>
    </source>
</evidence>
<evidence type="ECO:0000256" key="2">
    <source>
        <dbReference type="ARBA" id="ARBA00022771"/>
    </source>
</evidence>
<feature type="compositionally biased region" description="Basic and acidic residues" evidence="6">
    <location>
        <begin position="376"/>
        <end position="392"/>
    </location>
</feature>
<evidence type="ECO:0000313" key="10">
    <source>
        <dbReference type="Proteomes" id="UP000029121"/>
    </source>
</evidence>
<evidence type="ECO:0000259" key="8">
    <source>
        <dbReference type="PROSITE" id="PS50174"/>
    </source>
</evidence>
<feature type="compositionally biased region" description="Acidic residues" evidence="6">
    <location>
        <begin position="243"/>
        <end position="273"/>
    </location>
</feature>
<feature type="region of interest" description="Disordered" evidence="6">
    <location>
        <begin position="231"/>
        <end position="287"/>
    </location>
</feature>
<evidence type="ECO:0000256" key="5">
    <source>
        <dbReference type="SAM" id="Coils"/>
    </source>
</evidence>
<evidence type="ECO:0008006" key="11">
    <source>
        <dbReference type="Google" id="ProtNLM"/>
    </source>
</evidence>
<dbReference type="OrthoDB" id="4822at2759"/>
<dbReference type="SMART" id="SM00356">
    <property type="entry name" value="ZnF_C3H1"/>
    <property type="match status" value="1"/>
</dbReference>
<reference evidence="10" key="1">
    <citation type="journal article" date="2013" name="Nat. Genet.">
        <title>The Capsella rubella genome and the genomic consequences of rapid mating system evolution.</title>
        <authorList>
            <person name="Slotte T."/>
            <person name="Hazzouri K.M."/>
            <person name="Agren J.A."/>
            <person name="Koenig D."/>
            <person name="Maumus F."/>
            <person name="Guo Y.L."/>
            <person name="Steige K."/>
            <person name="Platts A.E."/>
            <person name="Escobar J.S."/>
            <person name="Newman L.K."/>
            <person name="Wang W."/>
            <person name="Mandakova T."/>
            <person name="Vello E."/>
            <person name="Smith L.M."/>
            <person name="Henz S.R."/>
            <person name="Steffen J."/>
            <person name="Takuno S."/>
            <person name="Brandvain Y."/>
            <person name="Coop G."/>
            <person name="Andolfatto P."/>
            <person name="Hu T.T."/>
            <person name="Blanchette M."/>
            <person name="Clark R.M."/>
            <person name="Quesneville H."/>
            <person name="Nordborg M."/>
            <person name="Gaut B.S."/>
            <person name="Lysak M.A."/>
            <person name="Jenkins J."/>
            <person name="Grimwood J."/>
            <person name="Chapman J."/>
            <person name="Prochnik S."/>
            <person name="Shu S."/>
            <person name="Rokhsar D."/>
            <person name="Schmutz J."/>
            <person name="Weigel D."/>
            <person name="Wright S.I."/>
        </authorList>
    </citation>
    <scope>NUCLEOTIDE SEQUENCE [LARGE SCALE GENOMIC DNA]</scope>
    <source>
        <strain evidence="10">cv. Monte Gargano</strain>
    </source>
</reference>
<organism evidence="9 10">
    <name type="scientific">Capsella rubella</name>
    <dbReference type="NCBI Taxonomy" id="81985"/>
    <lineage>
        <taxon>Eukaryota</taxon>
        <taxon>Viridiplantae</taxon>
        <taxon>Streptophyta</taxon>
        <taxon>Embryophyta</taxon>
        <taxon>Tracheophyta</taxon>
        <taxon>Spermatophyta</taxon>
        <taxon>Magnoliopsida</taxon>
        <taxon>eudicotyledons</taxon>
        <taxon>Gunneridae</taxon>
        <taxon>Pentapetalae</taxon>
        <taxon>rosids</taxon>
        <taxon>malvids</taxon>
        <taxon>Brassicales</taxon>
        <taxon>Brassicaceae</taxon>
        <taxon>Camelineae</taxon>
        <taxon>Capsella</taxon>
    </lineage>
</organism>
<dbReference type="eggNOG" id="KOG2185">
    <property type="taxonomic scope" value="Eukaryota"/>
</dbReference>
<feature type="domain" description="G-patch" evidence="8">
    <location>
        <begin position="303"/>
        <end position="349"/>
    </location>
</feature>